<dbReference type="InterPro" id="IPR000462">
    <property type="entry name" value="CDP-OH_P_trans"/>
</dbReference>
<feature type="transmembrane region" description="Helical" evidence="3">
    <location>
        <begin position="12"/>
        <end position="42"/>
    </location>
</feature>
<reference evidence="4 5" key="1">
    <citation type="submission" date="2018-04" db="EMBL/GenBank/DDBJ databases">
        <title>Marixanthomonas spongiae HN-E44 sp. nov., isolated from a marine sponge.</title>
        <authorList>
            <person name="Luo L."/>
            <person name="Zhuang L."/>
        </authorList>
    </citation>
    <scope>NUCLEOTIDE SEQUENCE [LARGE SCALE GENOMIC DNA]</scope>
    <source>
        <strain evidence="4 5">HN-E44</strain>
    </source>
</reference>
<feature type="transmembrane region" description="Helical" evidence="3">
    <location>
        <begin position="108"/>
        <end position="128"/>
    </location>
</feature>
<evidence type="ECO:0000256" key="1">
    <source>
        <dbReference type="ARBA" id="ARBA00022679"/>
    </source>
</evidence>
<organism evidence="4 5">
    <name type="scientific">Marixanthomonas spongiae</name>
    <dbReference type="NCBI Taxonomy" id="2174845"/>
    <lineage>
        <taxon>Bacteria</taxon>
        <taxon>Pseudomonadati</taxon>
        <taxon>Bacteroidota</taxon>
        <taxon>Flavobacteriia</taxon>
        <taxon>Flavobacteriales</taxon>
        <taxon>Flavobacteriaceae</taxon>
        <taxon>Marixanthomonas</taxon>
    </lineage>
</organism>
<feature type="transmembrane region" description="Helical" evidence="3">
    <location>
        <begin position="211"/>
        <end position="239"/>
    </location>
</feature>
<dbReference type="GO" id="GO:0016780">
    <property type="term" value="F:phosphotransferase activity, for other substituted phosphate groups"/>
    <property type="evidence" value="ECO:0007669"/>
    <property type="project" value="InterPro"/>
</dbReference>
<dbReference type="InterPro" id="IPR043130">
    <property type="entry name" value="CDP-OH_PTrfase_TM_dom"/>
</dbReference>
<evidence type="ECO:0000313" key="5">
    <source>
        <dbReference type="Proteomes" id="UP000245962"/>
    </source>
</evidence>
<accession>A0A2U0I5V9</accession>
<evidence type="ECO:0000256" key="2">
    <source>
        <dbReference type="RuleBase" id="RU003750"/>
    </source>
</evidence>
<evidence type="ECO:0000256" key="3">
    <source>
        <dbReference type="SAM" id="Phobius"/>
    </source>
</evidence>
<dbReference type="Proteomes" id="UP000245962">
    <property type="component" value="Unassembled WGS sequence"/>
</dbReference>
<protein>
    <submittedName>
        <fullName evidence="4">Phosphatidylserine synthase</fullName>
    </submittedName>
</protein>
<proteinExistence type="inferred from homology"/>
<dbReference type="GO" id="GO:0016020">
    <property type="term" value="C:membrane"/>
    <property type="evidence" value="ECO:0007669"/>
    <property type="project" value="InterPro"/>
</dbReference>
<dbReference type="Gene3D" id="1.20.120.1760">
    <property type="match status" value="1"/>
</dbReference>
<dbReference type="PROSITE" id="PS00379">
    <property type="entry name" value="CDP_ALCOHOL_P_TRANSF"/>
    <property type="match status" value="1"/>
</dbReference>
<comment type="caution">
    <text evidence="4">The sequence shown here is derived from an EMBL/GenBank/DDBJ whole genome shotgun (WGS) entry which is preliminary data.</text>
</comment>
<keyword evidence="3" id="KW-1133">Transmembrane helix</keyword>
<evidence type="ECO:0000313" key="4">
    <source>
        <dbReference type="EMBL" id="PVW16479.1"/>
    </source>
</evidence>
<gene>
    <name evidence="4" type="ORF">DDV96_04285</name>
</gene>
<dbReference type="InterPro" id="IPR048254">
    <property type="entry name" value="CDP_ALCOHOL_P_TRANSF_CS"/>
</dbReference>
<keyword evidence="1 2" id="KW-0808">Transferase</keyword>
<keyword evidence="3" id="KW-0472">Membrane</keyword>
<dbReference type="AlphaFoldDB" id="A0A2U0I5V9"/>
<sequence length="246" mass="26897">MKKHIPNIITSLNFLCGSVAVLFAVSGDLITASFFVFAGIFFDFFDGLAARVFNAQSEVGLQFDSLADVVTSGLAPAVVMVQLLSEATLGHSLIITDMFAENNWNSGLSSYVPFIGLLIAVASAYRLAKFNVDTRQTSSFIGLPTPANALLVLSLPLILHFQYVEGMEAVILNPWVLIGMTLLSCVLLNAEIRLFALKFKTWNVKGNLTRYIFILTCLLAVFLLKFIAIPVIIAVYILLSLLPNKQ</sequence>
<dbReference type="Pfam" id="PF01066">
    <property type="entry name" value="CDP-OH_P_transf"/>
    <property type="match status" value="1"/>
</dbReference>
<keyword evidence="3" id="KW-0812">Transmembrane</keyword>
<comment type="similarity">
    <text evidence="2">Belongs to the CDP-alcohol phosphatidyltransferase class-I family.</text>
</comment>
<dbReference type="EMBL" id="QEHR01000002">
    <property type="protein sequence ID" value="PVW16479.1"/>
    <property type="molecule type" value="Genomic_DNA"/>
</dbReference>
<dbReference type="RefSeq" id="WP_116693492.1">
    <property type="nucleotide sequence ID" value="NZ_QEHR01000002.1"/>
</dbReference>
<keyword evidence="5" id="KW-1185">Reference proteome</keyword>
<name>A0A2U0I5V9_9FLAO</name>
<feature type="transmembrane region" description="Helical" evidence="3">
    <location>
        <begin position="171"/>
        <end position="190"/>
    </location>
</feature>
<dbReference type="OrthoDB" id="9777147at2"/>
<feature type="transmembrane region" description="Helical" evidence="3">
    <location>
        <begin position="140"/>
        <end position="159"/>
    </location>
</feature>
<dbReference type="GO" id="GO:0008654">
    <property type="term" value="P:phospholipid biosynthetic process"/>
    <property type="evidence" value="ECO:0007669"/>
    <property type="project" value="InterPro"/>
</dbReference>